<dbReference type="Gene3D" id="2.40.128.130">
    <property type="entry name" value="Autotransporter beta-domain"/>
    <property type="match status" value="1"/>
</dbReference>
<keyword evidence="2" id="KW-1185">Reference proteome</keyword>
<dbReference type="AlphaFoldDB" id="A0A6I2UGF2"/>
<proteinExistence type="predicted"/>
<comment type="caution">
    <text evidence="1">The sequence shown here is derived from an EMBL/GenBank/DDBJ whole genome shotgun (WGS) entry which is preliminary data.</text>
</comment>
<evidence type="ECO:0000313" key="2">
    <source>
        <dbReference type="Proteomes" id="UP000433181"/>
    </source>
</evidence>
<dbReference type="SUPFAM" id="SSF103515">
    <property type="entry name" value="Autotransporter"/>
    <property type="match status" value="1"/>
</dbReference>
<name>A0A6I2UGF2_9FIRM</name>
<sequence>MKNNNRYCKIIVLALVIETYGNVTEASPHVVNDGLSESQSENLMEARASEVFMTYDKVDVVDTAYQASKHSSAPTTFVEYSYADITEQDDTKLRGANALWGIASTIGGEKDQANTLTRGVFFEHGDSTFSGDVHNALGNMYGNSKGKKNGIGVLIRKVMFDRHYYDAYLRAGTLETDYNAVADGIGTVKYSNSDIYVSGNLGYGQFIQLTPNLQMDTYIKYFYNRIPSHSTTAYNNDIYEMPINFDVFENHRFRIGSKFTWDYMESNNYKWYANVALEQELSNRQSGSIYDYRISKSNGSSTTGVIELCYENKFGANNAFMFTAKAQGYVGDRRGLGASANLSFSF</sequence>
<accession>A0A6I2UGF2</accession>
<dbReference type="Proteomes" id="UP000433181">
    <property type="component" value="Unassembled WGS sequence"/>
</dbReference>
<evidence type="ECO:0000313" key="1">
    <source>
        <dbReference type="EMBL" id="MSU08700.1"/>
    </source>
</evidence>
<dbReference type="EMBL" id="VUNR01000011">
    <property type="protein sequence ID" value="MSU08700.1"/>
    <property type="molecule type" value="Genomic_DNA"/>
</dbReference>
<organism evidence="1 2">
    <name type="scientific">Anaerovibrio slackiae</name>
    <dbReference type="NCBI Taxonomy" id="2652309"/>
    <lineage>
        <taxon>Bacteria</taxon>
        <taxon>Bacillati</taxon>
        <taxon>Bacillota</taxon>
        <taxon>Negativicutes</taxon>
        <taxon>Selenomonadales</taxon>
        <taxon>Selenomonadaceae</taxon>
        <taxon>Anaerovibrio</taxon>
    </lineage>
</organism>
<reference evidence="1 2" key="1">
    <citation type="submission" date="2019-08" db="EMBL/GenBank/DDBJ databases">
        <title>In-depth cultivation of the pig gut microbiome towards novel bacterial diversity and tailored functional studies.</title>
        <authorList>
            <person name="Wylensek D."/>
            <person name="Hitch T.C.A."/>
            <person name="Clavel T."/>
        </authorList>
    </citation>
    <scope>NUCLEOTIDE SEQUENCE [LARGE SCALE GENOMIC DNA]</scope>
    <source>
        <strain evidence="1 2">WCA-693-APC-5D-A</strain>
    </source>
</reference>
<dbReference type="RefSeq" id="WP_154406866.1">
    <property type="nucleotide sequence ID" value="NZ_VUNR01000011.1"/>
</dbReference>
<protein>
    <submittedName>
        <fullName evidence="1">Autotransporter outer membrane beta-barrel domain-containing protein</fullName>
    </submittedName>
</protein>
<gene>
    <name evidence="1" type="ORF">FYJ84_06860</name>
</gene>
<dbReference type="GeneID" id="96778634"/>
<dbReference type="InterPro" id="IPR036709">
    <property type="entry name" value="Autotransporte_beta_dom_sf"/>
</dbReference>